<keyword evidence="2" id="KW-1185">Reference proteome</keyword>
<comment type="caution">
    <text evidence="1">The sequence shown here is derived from an EMBL/GenBank/DDBJ whole genome shotgun (WGS) entry which is preliminary data.</text>
</comment>
<organism evidence="1 2">
    <name type="scientific">Sphingomonas edaphi</name>
    <dbReference type="NCBI Taxonomy" id="2315689"/>
    <lineage>
        <taxon>Bacteria</taxon>
        <taxon>Pseudomonadati</taxon>
        <taxon>Pseudomonadota</taxon>
        <taxon>Alphaproteobacteria</taxon>
        <taxon>Sphingomonadales</taxon>
        <taxon>Sphingomonadaceae</taxon>
        <taxon>Sphingomonas</taxon>
    </lineage>
</organism>
<keyword evidence="1" id="KW-0808">Transferase</keyword>
<protein>
    <submittedName>
        <fullName evidence="1">Nucleotidyl transferase AbiEii/AbiGii toxin family protein</fullName>
    </submittedName>
</protein>
<gene>
    <name evidence="1" type="ORF">D3M59_02340</name>
</gene>
<dbReference type="RefSeq" id="WP_119531227.1">
    <property type="nucleotide sequence ID" value="NZ_QXTF01000001.1"/>
</dbReference>
<accession>A0A418Q1X1</accession>
<dbReference type="Pfam" id="PF08843">
    <property type="entry name" value="AbiEii"/>
    <property type="match status" value="1"/>
</dbReference>
<evidence type="ECO:0000313" key="2">
    <source>
        <dbReference type="Proteomes" id="UP000285023"/>
    </source>
</evidence>
<sequence>MSEPTEPSDTVDVDIRAWVDAARPDPQLHRDRQVTEIVLAAIGLSETLHQSLVLKGGTLMAIAFGSKRVTGDVDFSATVPPDGFDELLREELDASLPAAARKLGYLDLLCRVQGVRRRPRPELFEDAGFPALELRIGSADRGSKQEVALAEGRAGRILIIEISFRDQVYAFQELNLLRAAVAVQAFTVEELIAEKFRALLQQPIRKRNRRQDVYDIAFLLETNPVDEAARHQILTTLIEKCRTRDIEPTQESINDPEVKTRAAREWETLRLEISDLPPFDGQFERVRALYQSLPWADRALSTDCRV</sequence>
<dbReference type="GO" id="GO:0016740">
    <property type="term" value="F:transferase activity"/>
    <property type="evidence" value="ECO:0007669"/>
    <property type="project" value="UniProtKB-KW"/>
</dbReference>
<dbReference type="AlphaFoldDB" id="A0A418Q1X1"/>
<name>A0A418Q1X1_9SPHN</name>
<proteinExistence type="predicted"/>
<dbReference type="OrthoDB" id="9125135at2"/>
<dbReference type="EMBL" id="QXTF01000001">
    <property type="protein sequence ID" value="RIX31857.1"/>
    <property type="molecule type" value="Genomic_DNA"/>
</dbReference>
<dbReference type="Proteomes" id="UP000285023">
    <property type="component" value="Unassembled WGS sequence"/>
</dbReference>
<reference evidence="1 2" key="1">
    <citation type="submission" date="2018-09" db="EMBL/GenBank/DDBJ databases">
        <title>Sphingomonas sp. DAC4.</title>
        <authorList>
            <person name="Seo T."/>
        </authorList>
    </citation>
    <scope>NUCLEOTIDE SEQUENCE [LARGE SCALE GENOMIC DNA]</scope>
    <source>
        <strain evidence="1 2">DAC4</strain>
    </source>
</reference>
<evidence type="ECO:0000313" key="1">
    <source>
        <dbReference type="EMBL" id="RIX31857.1"/>
    </source>
</evidence>
<dbReference type="InterPro" id="IPR014942">
    <property type="entry name" value="AbiEii"/>
</dbReference>